<proteinExistence type="predicted"/>
<feature type="region of interest" description="Disordered" evidence="2">
    <location>
        <begin position="363"/>
        <end position="392"/>
    </location>
</feature>
<evidence type="ECO:0000313" key="5">
    <source>
        <dbReference type="Proteomes" id="UP000232875"/>
    </source>
</evidence>
<dbReference type="PANTHER" id="PTHR23065:SF54">
    <property type="entry name" value="SUPPRESSOR OF YEAST PROFILIN DELETION"/>
    <property type="match status" value="1"/>
</dbReference>
<feature type="domain" description="FCH" evidence="3">
    <location>
        <begin position="8"/>
        <end position="98"/>
    </location>
</feature>
<protein>
    <recommendedName>
        <fullName evidence="3">FCH domain-containing protein</fullName>
    </recommendedName>
</protein>
<dbReference type="EMBL" id="KZ454992">
    <property type="protein sequence ID" value="PKI82982.1"/>
    <property type="molecule type" value="Genomic_DNA"/>
</dbReference>
<name>A0A2N1J922_9BASI</name>
<dbReference type="Pfam" id="PF10291">
    <property type="entry name" value="muHD"/>
    <property type="match status" value="1"/>
</dbReference>
<dbReference type="Gene3D" id="1.20.1270.60">
    <property type="entry name" value="Arfaptin homology (AH) domain/BAR domain"/>
    <property type="match status" value="1"/>
</dbReference>
<keyword evidence="1" id="KW-0254">Endocytosis</keyword>
<dbReference type="GO" id="GO:0005886">
    <property type="term" value="C:plasma membrane"/>
    <property type="evidence" value="ECO:0007669"/>
    <property type="project" value="TreeGrafter"/>
</dbReference>
<dbReference type="GO" id="GO:0032185">
    <property type="term" value="P:septin cytoskeleton organization"/>
    <property type="evidence" value="ECO:0007669"/>
    <property type="project" value="TreeGrafter"/>
</dbReference>
<dbReference type="PANTHER" id="PTHR23065">
    <property type="entry name" value="PROLINE-SERINE-THREONINE PHOSPHATASE INTERACTING PROTEIN 1"/>
    <property type="match status" value="1"/>
</dbReference>
<gene>
    <name evidence="4" type="ORF">MVES_003057</name>
</gene>
<evidence type="ECO:0000259" key="3">
    <source>
        <dbReference type="SMART" id="SM00055"/>
    </source>
</evidence>
<sequence>MERPLYASAFESSDPHESLHKLQTRLKNARLFNEQLADYFAARREIEEAYVRQLQKLSKRSFLGDATYIPYEFKPVYERMILEIAEAAQMHTMLERRIFRDCEEPLRTAAQRGEWATFKQHEDQLAPRAKEITSLETQLSKDKRKYESKRTSAAQAKATATQHSLDAAMQGWKHNSSKAFHVMEQVDRARLVLLRNTVRSFAYAQGDLSRELYDMAYKTNAAVQKFNPEREMQSFIAGRVMRPRSEYASGSAADEIFGEAPSRRAAPLVEPEPTPMSPMLQRYGSISQFSRKEKITPAEDRNAPHNSPRFSVPLPSALLATQSTEPHDAPLKNAREPRSTIDFADLSVLDTDTQDYHDGVLARTRSRSRSQPHSTHVGFSPSPRKSEAAQESELWLPAKRDVHNVPHAAMDVVAHVSYAAPAPPPIPVLLNFECTERLHVRWNGTALASVALRGELTLRLLQASASGTAHVRMQHAASLTIVATSDVLRPVPNLSEYQIDLDALSQTPVTALQYEIQLDGDLQCYVPVVLEPKWRCDLQQCSLILTYYANPTSVYAPLGTALSHVEFSVSIPHETPVVGGVLTQPVGKWDPFVQTMTWQRAEPLGLQHVEPNKILARFPLARQGTPQPVFMSWHLPGTTLGQLSLACLPGGAQVALQTERETRTGAYFA</sequence>
<evidence type="ECO:0000256" key="1">
    <source>
        <dbReference type="ARBA" id="ARBA00022583"/>
    </source>
</evidence>
<dbReference type="InterPro" id="IPR001060">
    <property type="entry name" value="FCH_dom"/>
</dbReference>
<evidence type="ECO:0000313" key="4">
    <source>
        <dbReference type="EMBL" id="PKI82982.1"/>
    </source>
</evidence>
<dbReference type="GO" id="GO:0030139">
    <property type="term" value="C:endocytic vesicle"/>
    <property type="evidence" value="ECO:0007669"/>
    <property type="project" value="TreeGrafter"/>
</dbReference>
<dbReference type="Pfam" id="PF00611">
    <property type="entry name" value="FCH"/>
    <property type="match status" value="1"/>
</dbReference>
<dbReference type="STRING" id="2020962.A0A2N1J922"/>
<dbReference type="SMART" id="SM00055">
    <property type="entry name" value="FCH"/>
    <property type="match status" value="1"/>
</dbReference>
<evidence type="ECO:0000256" key="2">
    <source>
        <dbReference type="SAM" id="MobiDB-lite"/>
    </source>
</evidence>
<dbReference type="InterPro" id="IPR018808">
    <property type="entry name" value="Muniscin_C"/>
</dbReference>
<dbReference type="InterPro" id="IPR027267">
    <property type="entry name" value="AH/BAR_dom_sf"/>
</dbReference>
<dbReference type="Proteomes" id="UP000232875">
    <property type="component" value="Unassembled WGS sequence"/>
</dbReference>
<dbReference type="GO" id="GO:0006897">
    <property type="term" value="P:endocytosis"/>
    <property type="evidence" value="ECO:0007669"/>
    <property type="project" value="UniProtKB-KW"/>
</dbReference>
<dbReference type="SUPFAM" id="SSF103657">
    <property type="entry name" value="BAR/IMD domain-like"/>
    <property type="match status" value="1"/>
</dbReference>
<accession>A0A2N1J922</accession>
<dbReference type="OrthoDB" id="1875751at2759"/>
<feature type="region of interest" description="Disordered" evidence="2">
    <location>
        <begin position="251"/>
        <end position="280"/>
    </location>
</feature>
<organism evidence="4 5">
    <name type="scientific">Malassezia vespertilionis</name>
    <dbReference type="NCBI Taxonomy" id="2020962"/>
    <lineage>
        <taxon>Eukaryota</taxon>
        <taxon>Fungi</taxon>
        <taxon>Dikarya</taxon>
        <taxon>Basidiomycota</taxon>
        <taxon>Ustilaginomycotina</taxon>
        <taxon>Malasseziomycetes</taxon>
        <taxon>Malasseziales</taxon>
        <taxon>Malasseziaceae</taxon>
        <taxon>Malassezia</taxon>
    </lineage>
</organism>
<dbReference type="GO" id="GO:0032153">
    <property type="term" value="C:cell division site"/>
    <property type="evidence" value="ECO:0007669"/>
    <property type="project" value="TreeGrafter"/>
</dbReference>
<dbReference type="AlphaFoldDB" id="A0A2N1J922"/>
<keyword evidence="5" id="KW-1185">Reference proteome</keyword>
<reference evidence="4 5" key="1">
    <citation type="submission" date="2017-10" db="EMBL/GenBank/DDBJ databases">
        <title>A novel species of cold-tolerant Malassezia isolated from bats.</title>
        <authorList>
            <person name="Lorch J.M."/>
            <person name="Palmer J.M."/>
            <person name="Vanderwolf K.J."/>
            <person name="Schmidt K.Z."/>
            <person name="Verant M.L."/>
            <person name="Weller T.J."/>
            <person name="Blehert D.S."/>
        </authorList>
    </citation>
    <scope>NUCLEOTIDE SEQUENCE [LARGE SCALE GENOMIC DNA]</scope>
    <source>
        <strain evidence="4 5">NWHC:44797-103</strain>
    </source>
</reference>